<organism evidence="1 2">
    <name type="scientific">Clostridium aquiflavi</name>
    <dbReference type="NCBI Taxonomy" id="3073603"/>
    <lineage>
        <taxon>Bacteria</taxon>
        <taxon>Bacillati</taxon>
        <taxon>Bacillota</taxon>
        <taxon>Clostridia</taxon>
        <taxon>Eubacteriales</taxon>
        <taxon>Clostridiaceae</taxon>
        <taxon>Clostridium</taxon>
    </lineage>
</organism>
<keyword evidence="2" id="KW-1185">Reference proteome</keyword>
<reference evidence="1 2" key="1">
    <citation type="submission" date="2023-09" db="EMBL/GenBank/DDBJ databases">
        <authorList>
            <person name="Zhai L."/>
        </authorList>
    </citation>
    <scope>NUCLEOTIDE SEQUENCE [LARGE SCALE GENOMIC DNA]</scope>
    <source>
        <strain evidence="1 2">5 N-1</strain>
    </source>
</reference>
<dbReference type="EMBL" id="JAVJAN010000025">
    <property type="protein sequence ID" value="MDR5587833.1"/>
    <property type="molecule type" value="Genomic_DNA"/>
</dbReference>
<accession>A0ABU1EHV8</accession>
<evidence type="ECO:0000313" key="2">
    <source>
        <dbReference type="Proteomes" id="UP001256646"/>
    </source>
</evidence>
<comment type="caution">
    <text evidence="1">The sequence shown here is derived from an EMBL/GenBank/DDBJ whole genome shotgun (WGS) entry which is preliminary data.</text>
</comment>
<protein>
    <submittedName>
        <fullName evidence="1">Uncharacterized protein</fullName>
    </submittedName>
</protein>
<dbReference type="Proteomes" id="UP001256646">
    <property type="component" value="Unassembled WGS sequence"/>
</dbReference>
<name>A0ABU1EHV8_9CLOT</name>
<gene>
    <name evidence="1" type="ORF">RGC78_10180</name>
</gene>
<evidence type="ECO:0000313" key="1">
    <source>
        <dbReference type="EMBL" id="MDR5587833.1"/>
    </source>
</evidence>
<sequence length="216" mass="25543">MSLYIEEAHYVLFNKILWFESLEEDIINLAENEGLNIELLIKEINEEYGPKLPNLPLEEMVDINDVSRWLQEKITSAEERTAAWITRIINNNSNAKDKLEILYKNQGKKAAEELLEKHVDLKTAPQIFKGIYKYILDGIPSDKVNEIISSNENNIEWKIKICVHETIWNKEHGDVNYFYHLRSKWIEEFVHSANKEFKYIKNKDGIQLIVKKDMYE</sequence>
<dbReference type="RefSeq" id="WP_252212393.1">
    <property type="nucleotide sequence ID" value="NZ_JAVJAN010000025.1"/>
</dbReference>
<proteinExistence type="predicted"/>